<dbReference type="Pfam" id="PF21607">
    <property type="entry name" value="FabD_helical_ins"/>
    <property type="match status" value="1"/>
</dbReference>
<comment type="caution">
    <text evidence="2">The sequence shown here is derived from an EMBL/GenBank/DDBJ whole genome shotgun (WGS) entry which is preliminary data.</text>
</comment>
<feature type="domain" description="[Acyl-carrier-protein] S-malonyltransferase-like inserted helical" evidence="1">
    <location>
        <begin position="374"/>
        <end position="451"/>
    </location>
</feature>
<dbReference type="AlphaFoldDB" id="A0A7X5UPM5"/>
<dbReference type="InterPro" id="IPR013785">
    <property type="entry name" value="Aldolase_TIM"/>
</dbReference>
<dbReference type="PANTHER" id="PTHR32332">
    <property type="entry name" value="2-NITROPROPANE DIOXYGENASE"/>
    <property type="match status" value="1"/>
</dbReference>
<dbReference type="SUPFAM" id="SSF51395">
    <property type="entry name" value="FMN-linked oxidoreductases"/>
    <property type="match status" value="1"/>
</dbReference>
<reference evidence="2 3" key="1">
    <citation type="submission" date="2020-03" db="EMBL/GenBank/DDBJ databases">
        <title>Sequencing the genomes of 1000 actinobacteria strains.</title>
        <authorList>
            <person name="Klenk H.-P."/>
        </authorList>
    </citation>
    <scope>NUCLEOTIDE SEQUENCE [LARGE SCALE GENOMIC DNA]</scope>
    <source>
        <strain evidence="2 3">DSM 45685</strain>
    </source>
</reference>
<gene>
    <name evidence="2" type="ORF">FHU38_002243</name>
</gene>
<proteinExistence type="predicted"/>
<organism evidence="2 3">
    <name type="scientific">Saccharomonospora amisosensis</name>
    <dbReference type="NCBI Taxonomy" id="1128677"/>
    <lineage>
        <taxon>Bacteria</taxon>
        <taxon>Bacillati</taxon>
        <taxon>Actinomycetota</taxon>
        <taxon>Actinomycetes</taxon>
        <taxon>Pseudonocardiales</taxon>
        <taxon>Pseudonocardiaceae</taxon>
        <taxon>Saccharomonospora</taxon>
    </lineage>
</organism>
<name>A0A7X5UPM5_9PSEU</name>
<dbReference type="NCBIfam" id="TIGR02814">
    <property type="entry name" value="pfaD_fam"/>
    <property type="match status" value="1"/>
</dbReference>
<dbReference type="Pfam" id="PF03060">
    <property type="entry name" value="NMO"/>
    <property type="match status" value="1"/>
</dbReference>
<evidence type="ECO:0000313" key="3">
    <source>
        <dbReference type="Proteomes" id="UP000545493"/>
    </source>
</evidence>
<dbReference type="PANTHER" id="PTHR32332:SF20">
    <property type="entry name" value="2-NITROPROPANE DIOXYGENASE-LIKE PROTEIN"/>
    <property type="match status" value="1"/>
</dbReference>
<dbReference type="CDD" id="cd04742">
    <property type="entry name" value="NPD_FabD"/>
    <property type="match status" value="1"/>
</dbReference>
<dbReference type="InterPro" id="IPR014179">
    <property type="entry name" value="PfaD-like_TIM-barrel"/>
</dbReference>
<dbReference type="Proteomes" id="UP000545493">
    <property type="component" value="Unassembled WGS sequence"/>
</dbReference>
<sequence length="526" mass="55903">MTAAQALARTPGELYGVLAELAAPCYVLDHGGAAATTDERAARAAGARVLAAAPPVAPERLGSPEFRRDHGVRYAYMSGAMANGIASERLVVAMAKAGHLASYGAASSVPDTVDAALDTISRQVAGAPFACNLIHSPSEPAMERSTVDLCLRHRVRCVEASAFLDLTPQIVRYRAAGLSRGADGSVHIGHRVVAKVSRAEVAERFLRPAPEETLRELVSAGAITGEQAELARTVPMADDITAEADSGGHTDRRPLTVLLPELIRARDAVQADLGYRRPVRVGAAGGIGTPDAAYAAFAMGAAYVVTGSINQAAVESGQSAAVKRLLATADVADCEMAPSSDMFELGVDVQVLKRGTLFASRAKKLYELYRSCAGVDDIPAEQRAELEAKVFRRPLADVWQETVAYFAERDPAQIERAQDDPKRRMALTFRWYLGLSSRWSMTGDPERSADYQVWCGPAMGAFNAWASGTYLAPVENRNVAELAGQLMRGAAFAGRVAALRVAGVRLPTACARYRPVPSTGQIGEIP</sequence>
<protein>
    <submittedName>
        <fullName evidence="2">PfaD family protein</fullName>
    </submittedName>
</protein>
<dbReference type="EMBL" id="JAAOYM010000001">
    <property type="protein sequence ID" value="NIJ11899.1"/>
    <property type="molecule type" value="Genomic_DNA"/>
</dbReference>
<accession>A0A7X5UPM5</accession>
<dbReference type="InterPro" id="IPR049489">
    <property type="entry name" value="FabD-like_helical_ins"/>
</dbReference>
<dbReference type="Gene3D" id="3.20.20.70">
    <property type="entry name" value="Aldolase class I"/>
    <property type="match status" value="1"/>
</dbReference>
<dbReference type="RefSeq" id="WP_167169876.1">
    <property type="nucleotide sequence ID" value="NZ_JAAOYM010000001.1"/>
</dbReference>
<evidence type="ECO:0000313" key="2">
    <source>
        <dbReference type="EMBL" id="NIJ11899.1"/>
    </source>
</evidence>
<keyword evidence="3" id="KW-1185">Reference proteome</keyword>
<evidence type="ECO:0000259" key="1">
    <source>
        <dbReference type="Pfam" id="PF21607"/>
    </source>
</evidence>